<evidence type="ECO:0000256" key="8">
    <source>
        <dbReference type="ARBA" id="ARBA00022777"/>
    </source>
</evidence>
<keyword evidence="12" id="KW-0472">Membrane</keyword>
<dbReference type="InterPro" id="IPR036890">
    <property type="entry name" value="HATPase_C_sf"/>
</dbReference>
<evidence type="ECO:0000256" key="7">
    <source>
        <dbReference type="ARBA" id="ARBA00022741"/>
    </source>
</evidence>
<evidence type="ECO:0000313" key="15">
    <source>
        <dbReference type="EMBL" id="PZX51151.1"/>
    </source>
</evidence>
<dbReference type="InterPro" id="IPR005467">
    <property type="entry name" value="His_kinase_dom"/>
</dbReference>
<keyword evidence="11" id="KW-0902">Two-component regulatory system</keyword>
<evidence type="ECO:0000256" key="2">
    <source>
        <dbReference type="ARBA" id="ARBA00004141"/>
    </source>
</evidence>
<dbReference type="Proteomes" id="UP000249538">
    <property type="component" value="Unassembled WGS sequence"/>
</dbReference>
<evidence type="ECO:0000259" key="14">
    <source>
        <dbReference type="PROSITE" id="PS50885"/>
    </source>
</evidence>
<keyword evidence="6 12" id="KW-0812">Transmembrane</keyword>
<keyword evidence="4" id="KW-0597">Phosphoprotein</keyword>
<evidence type="ECO:0000256" key="11">
    <source>
        <dbReference type="ARBA" id="ARBA00023012"/>
    </source>
</evidence>
<accession>A0A2W7QT29</accession>
<feature type="transmembrane region" description="Helical" evidence="12">
    <location>
        <begin position="12"/>
        <end position="33"/>
    </location>
</feature>
<organism evidence="15 16">
    <name type="scientific">Cereibacter changlensis</name>
    <dbReference type="NCBI Taxonomy" id="402884"/>
    <lineage>
        <taxon>Bacteria</taxon>
        <taxon>Pseudomonadati</taxon>
        <taxon>Pseudomonadota</taxon>
        <taxon>Alphaproteobacteria</taxon>
        <taxon>Rhodobacterales</taxon>
        <taxon>Paracoccaceae</taxon>
        <taxon>Cereibacter</taxon>
    </lineage>
</organism>
<evidence type="ECO:0000256" key="6">
    <source>
        <dbReference type="ARBA" id="ARBA00022692"/>
    </source>
</evidence>
<comment type="caution">
    <text evidence="15">The sequence shown here is derived from an EMBL/GenBank/DDBJ whole genome shotgun (WGS) entry which is preliminary data.</text>
</comment>
<dbReference type="PROSITE" id="PS50109">
    <property type="entry name" value="HIS_KIN"/>
    <property type="match status" value="1"/>
</dbReference>
<evidence type="ECO:0000256" key="5">
    <source>
        <dbReference type="ARBA" id="ARBA00022679"/>
    </source>
</evidence>
<dbReference type="PROSITE" id="PS50885">
    <property type="entry name" value="HAMP"/>
    <property type="match status" value="1"/>
</dbReference>
<evidence type="ECO:0000256" key="12">
    <source>
        <dbReference type="SAM" id="Phobius"/>
    </source>
</evidence>
<protein>
    <recommendedName>
        <fullName evidence="3">histidine kinase</fullName>
        <ecNumber evidence="3">2.7.13.3</ecNumber>
    </recommendedName>
</protein>
<dbReference type="InterPro" id="IPR003661">
    <property type="entry name" value="HisK_dim/P_dom"/>
</dbReference>
<keyword evidence="9" id="KW-0067">ATP-binding</keyword>
<dbReference type="SUPFAM" id="SSF47384">
    <property type="entry name" value="Homodimeric domain of signal transducing histidine kinase"/>
    <property type="match status" value="1"/>
</dbReference>
<evidence type="ECO:0000259" key="13">
    <source>
        <dbReference type="PROSITE" id="PS50109"/>
    </source>
</evidence>
<keyword evidence="7" id="KW-0547">Nucleotide-binding</keyword>
<evidence type="ECO:0000256" key="1">
    <source>
        <dbReference type="ARBA" id="ARBA00000085"/>
    </source>
</evidence>
<dbReference type="InterPro" id="IPR050428">
    <property type="entry name" value="TCS_sensor_his_kinase"/>
</dbReference>
<dbReference type="GO" id="GO:0005524">
    <property type="term" value="F:ATP binding"/>
    <property type="evidence" value="ECO:0007669"/>
    <property type="project" value="UniProtKB-KW"/>
</dbReference>
<gene>
    <name evidence="15" type="ORF">LX76_03192</name>
</gene>
<evidence type="ECO:0000256" key="9">
    <source>
        <dbReference type="ARBA" id="ARBA00022840"/>
    </source>
</evidence>
<evidence type="ECO:0000256" key="3">
    <source>
        <dbReference type="ARBA" id="ARBA00012438"/>
    </source>
</evidence>
<dbReference type="EC" id="2.7.13.3" evidence="3"/>
<comment type="catalytic activity">
    <reaction evidence="1">
        <text>ATP + protein L-histidine = ADP + protein N-phospho-L-histidine.</text>
        <dbReference type="EC" id="2.7.13.3"/>
    </reaction>
</comment>
<keyword evidence="8 15" id="KW-0418">Kinase</keyword>
<feature type="domain" description="HAMP" evidence="14">
    <location>
        <begin position="173"/>
        <end position="225"/>
    </location>
</feature>
<dbReference type="AlphaFoldDB" id="A0A2W7QT29"/>
<dbReference type="SMART" id="SM00387">
    <property type="entry name" value="HATPase_c"/>
    <property type="match status" value="1"/>
</dbReference>
<dbReference type="SMART" id="SM00388">
    <property type="entry name" value="HisKA"/>
    <property type="match status" value="1"/>
</dbReference>
<dbReference type="GO" id="GO:0000155">
    <property type="term" value="F:phosphorelay sensor kinase activity"/>
    <property type="evidence" value="ECO:0007669"/>
    <property type="project" value="InterPro"/>
</dbReference>
<keyword evidence="5" id="KW-0808">Transferase</keyword>
<reference evidence="15 16" key="1">
    <citation type="submission" date="2018-06" db="EMBL/GenBank/DDBJ databases">
        <title>Genomic Encyclopedia of Archaeal and Bacterial Type Strains, Phase II (KMG-II): from individual species to whole genera.</title>
        <authorList>
            <person name="Goeker M."/>
        </authorList>
    </citation>
    <scope>NUCLEOTIDE SEQUENCE [LARGE SCALE GENOMIC DNA]</scope>
    <source>
        <strain evidence="15 16">DSM 18774</strain>
    </source>
</reference>
<dbReference type="SUPFAM" id="SSF55874">
    <property type="entry name" value="ATPase domain of HSP90 chaperone/DNA topoisomerase II/histidine kinase"/>
    <property type="match status" value="1"/>
</dbReference>
<dbReference type="CDD" id="cd00082">
    <property type="entry name" value="HisKA"/>
    <property type="match status" value="1"/>
</dbReference>
<proteinExistence type="predicted"/>
<dbReference type="Pfam" id="PF08521">
    <property type="entry name" value="2CSK_N"/>
    <property type="match status" value="1"/>
</dbReference>
<sequence>MTPRSLRRDLALRLSVGLAVLWLLAMTAAGVILREEMDEAFDSALQQTAGRLLPLAVVNQINAQPELAPQRVARIGSHEEYLTYVLRDADGRLLLSSEDADPATFAGAPRPGFRTTDSHRIYSASVASGAYVIEVAEPLANREEALLEAGSALLWPLVILAPLSFLFVGWLVRARLAPVAALSGEVQGRDASDLSPLTTPGLQAELLPIRDAVNRLMARLRQTLEAERSLTANAAHELRTPVASSLAQAQRLVAEAPDGPLRSRARGVEAELKRLARLAEKLLQLSRAEGGGVLAEAPADMGPILALVVEDFARAGQGDRLDLTLPAEALPLRIDPDAFAVLARNLIENALAHGDPTAPVTVALDRSGLRVINAGPVVDPALLPRLTTRFERGGSLAPGSGLGLAIVATIASAAGLSLRLASPAPGRSDGFEARVGF</sequence>
<dbReference type="InterPro" id="IPR003594">
    <property type="entry name" value="HATPase_dom"/>
</dbReference>
<feature type="domain" description="Histidine kinase" evidence="13">
    <location>
        <begin position="233"/>
        <end position="437"/>
    </location>
</feature>
<dbReference type="GO" id="GO:0005886">
    <property type="term" value="C:plasma membrane"/>
    <property type="evidence" value="ECO:0007669"/>
    <property type="project" value="TreeGrafter"/>
</dbReference>
<dbReference type="InterPro" id="IPR003660">
    <property type="entry name" value="HAMP_dom"/>
</dbReference>
<evidence type="ECO:0000256" key="4">
    <source>
        <dbReference type="ARBA" id="ARBA00022553"/>
    </source>
</evidence>
<dbReference type="InterPro" id="IPR036097">
    <property type="entry name" value="HisK_dim/P_sf"/>
</dbReference>
<dbReference type="InterPro" id="IPR013727">
    <property type="entry name" value="2CSK_N"/>
</dbReference>
<dbReference type="Pfam" id="PF02518">
    <property type="entry name" value="HATPase_c"/>
    <property type="match status" value="1"/>
</dbReference>
<evidence type="ECO:0000313" key="16">
    <source>
        <dbReference type="Proteomes" id="UP000249538"/>
    </source>
</evidence>
<comment type="subcellular location">
    <subcellularLocation>
        <location evidence="2">Membrane</location>
        <topology evidence="2">Multi-pass membrane protein</topology>
    </subcellularLocation>
</comment>
<dbReference type="CDD" id="cd00075">
    <property type="entry name" value="HATPase"/>
    <property type="match status" value="1"/>
</dbReference>
<dbReference type="Gene3D" id="3.30.565.10">
    <property type="entry name" value="Histidine kinase-like ATPase, C-terminal domain"/>
    <property type="match status" value="1"/>
</dbReference>
<dbReference type="Gene3D" id="1.20.5.1040">
    <property type="entry name" value="Sensor protein qsec"/>
    <property type="match status" value="1"/>
</dbReference>
<feature type="transmembrane region" description="Helical" evidence="12">
    <location>
        <begin position="152"/>
        <end position="172"/>
    </location>
</feature>
<evidence type="ECO:0000256" key="10">
    <source>
        <dbReference type="ARBA" id="ARBA00022989"/>
    </source>
</evidence>
<keyword evidence="10 12" id="KW-1133">Transmembrane helix</keyword>
<dbReference type="Pfam" id="PF00512">
    <property type="entry name" value="HisKA"/>
    <property type="match status" value="1"/>
</dbReference>
<dbReference type="PANTHER" id="PTHR45436:SF14">
    <property type="entry name" value="SENSOR PROTEIN QSEC"/>
    <property type="match status" value="1"/>
</dbReference>
<name>A0A2W7QT29_9RHOB</name>
<dbReference type="RefSeq" id="WP_111467443.1">
    <property type="nucleotide sequence ID" value="NZ_QKZS01000010.1"/>
</dbReference>
<dbReference type="PANTHER" id="PTHR45436">
    <property type="entry name" value="SENSOR HISTIDINE KINASE YKOH"/>
    <property type="match status" value="1"/>
</dbReference>
<dbReference type="Gene3D" id="1.10.287.130">
    <property type="match status" value="1"/>
</dbReference>
<dbReference type="EMBL" id="QKZS01000010">
    <property type="protein sequence ID" value="PZX51151.1"/>
    <property type="molecule type" value="Genomic_DNA"/>
</dbReference>